<protein>
    <submittedName>
        <fullName evidence="2">Uncharacterized protein</fullName>
    </submittedName>
</protein>
<feature type="compositionally biased region" description="Basic and acidic residues" evidence="1">
    <location>
        <begin position="102"/>
        <end position="116"/>
    </location>
</feature>
<dbReference type="EMBL" id="NMUH01004303">
    <property type="protein sequence ID" value="MQM09162.1"/>
    <property type="molecule type" value="Genomic_DNA"/>
</dbReference>
<feature type="compositionally biased region" description="Basic and acidic residues" evidence="1">
    <location>
        <begin position="203"/>
        <end position="213"/>
    </location>
</feature>
<feature type="compositionally biased region" description="Basic and acidic residues" evidence="1">
    <location>
        <begin position="224"/>
        <end position="240"/>
    </location>
</feature>
<evidence type="ECO:0000313" key="2">
    <source>
        <dbReference type="EMBL" id="MQM09162.1"/>
    </source>
</evidence>
<dbReference type="AlphaFoldDB" id="A0A843WFU4"/>
<comment type="caution">
    <text evidence="2">The sequence shown here is derived from an EMBL/GenBank/DDBJ whole genome shotgun (WGS) entry which is preliminary data.</text>
</comment>
<feature type="compositionally biased region" description="Acidic residues" evidence="1">
    <location>
        <begin position="214"/>
        <end position="223"/>
    </location>
</feature>
<accession>A0A843WFU4</accession>
<gene>
    <name evidence="2" type="ORF">Taro_042025</name>
</gene>
<feature type="compositionally biased region" description="Low complexity" evidence="1">
    <location>
        <begin position="90"/>
        <end position="100"/>
    </location>
</feature>
<feature type="compositionally biased region" description="Low complexity" evidence="1">
    <location>
        <begin position="40"/>
        <end position="51"/>
    </location>
</feature>
<evidence type="ECO:0000313" key="3">
    <source>
        <dbReference type="Proteomes" id="UP000652761"/>
    </source>
</evidence>
<evidence type="ECO:0000256" key="1">
    <source>
        <dbReference type="SAM" id="MobiDB-lite"/>
    </source>
</evidence>
<name>A0A843WFU4_COLES</name>
<organism evidence="2 3">
    <name type="scientific">Colocasia esculenta</name>
    <name type="common">Wild taro</name>
    <name type="synonym">Arum esculentum</name>
    <dbReference type="NCBI Taxonomy" id="4460"/>
    <lineage>
        <taxon>Eukaryota</taxon>
        <taxon>Viridiplantae</taxon>
        <taxon>Streptophyta</taxon>
        <taxon>Embryophyta</taxon>
        <taxon>Tracheophyta</taxon>
        <taxon>Spermatophyta</taxon>
        <taxon>Magnoliopsida</taxon>
        <taxon>Liliopsida</taxon>
        <taxon>Araceae</taxon>
        <taxon>Aroideae</taxon>
        <taxon>Colocasieae</taxon>
        <taxon>Colocasia</taxon>
    </lineage>
</organism>
<dbReference type="Proteomes" id="UP000652761">
    <property type="component" value="Unassembled WGS sequence"/>
</dbReference>
<dbReference type="OrthoDB" id="1935019at2759"/>
<feature type="region of interest" description="Disordered" evidence="1">
    <location>
        <begin position="129"/>
        <end position="249"/>
    </location>
</feature>
<sequence>MSSDRRPRSTVANADPSPADVEELLRAAQDDLLLKLSVDVHTTSSSSSLDPDLSHRFDVLRSHRAPPPPKREPPSDGPSNLPGGGGGGATAASTSAAVEGTRGGRSEGEEDEANKILGDDLAARFAALKGSSSSYLPAGSVARKPERIPKEVDDDGGGEDDDSDESDDGDGGVSKKEVEKLMQWAMDAARLDPDPSNSDDEEGIGKREEKASDQDDDDEEEDDALAKAEEKKKRQAEGKKPPGRKWFLF</sequence>
<keyword evidence="3" id="KW-1185">Reference proteome</keyword>
<feature type="compositionally biased region" description="Acidic residues" evidence="1">
    <location>
        <begin position="152"/>
        <end position="170"/>
    </location>
</feature>
<proteinExistence type="predicted"/>
<feature type="region of interest" description="Disordered" evidence="1">
    <location>
        <begin position="40"/>
        <end position="116"/>
    </location>
</feature>
<reference evidence="2" key="1">
    <citation type="submission" date="2017-07" db="EMBL/GenBank/DDBJ databases">
        <title>Taro Niue Genome Assembly and Annotation.</title>
        <authorList>
            <person name="Atibalentja N."/>
            <person name="Keating K."/>
            <person name="Fields C.J."/>
        </authorList>
    </citation>
    <scope>NUCLEOTIDE SEQUENCE</scope>
    <source>
        <strain evidence="2">Niue_2</strain>
        <tissue evidence="2">Leaf</tissue>
    </source>
</reference>
<feature type="compositionally biased region" description="Basic and acidic residues" evidence="1">
    <location>
        <begin position="52"/>
        <end position="61"/>
    </location>
</feature>
<feature type="region of interest" description="Disordered" evidence="1">
    <location>
        <begin position="1"/>
        <end position="20"/>
    </location>
</feature>